<sequence length="203" mass="22098">MLNYKEFSFIFNEFATENKTKLNELDGAQGDGDLGMTILYTSQALLKSADSSDNLQQWLEVGGKTVRREAPSTMGILLASSLIAVSKTLNEGQTSLSPNEWVQVQQTMINEIKKRGGAQLGDKTLLDAFIPAVETFSISINNGDSIEEAIKNASQAAKHAADKTAELTSKIGRSSWIQERSQGNIDGGAWACYKVYELLAKSI</sequence>
<evidence type="ECO:0000313" key="10">
    <source>
        <dbReference type="EMBL" id="MBD1382424.1"/>
    </source>
</evidence>
<evidence type="ECO:0000256" key="3">
    <source>
        <dbReference type="ARBA" id="ARBA00012095"/>
    </source>
</evidence>
<dbReference type="InterPro" id="IPR036117">
    <property type="entry name" value="DhaL_dom_sf"/>
</dbReference>
<evidence type="ECO:0000256" key="2">
    <source>
        <dbReference type="ARBA" id="ARBA00004745"/>
    </source>
</evidence>
<proteinExistence type="predicted"/>
<comment type="catalytic activity">
    <reaction evidence="1">
        <text>dihydroxyacetone + phosphoenolpyruvate = dihydroxyacetone phosphate + pyruvate</text>
        <dbReference type="Rhea" id="RHEA:18381"/>
        <dbReference type="ChEBI" id="CHEBI:15361"/>
        <dbReference type="ChEBI" id="CHEBI:16016"/>
        <dbReference type="ChEBI" id="CHEBI:57642"/>
        <dbReference type="ChEBI" id="CHEBI:58702"/>
        <dbReference type="EC" id="2.7.1.121"/>
    </reaction>
</comment>
<dbReference type="Pfam" id="PF02734">
    <property type="entry name" value="Dak2"/>
    <property type="match status" value="1"/>
</dbReference>
<evidence type="ECO:0000313" key="11">
    <source>
        <dbReference type="Proteomes" id="UP000626844"/>
    </source>
</evidence>
<dbReference type="InterPro" id="IPR004007">
    <property type="entry name" value="DhaL_dom"/>
</dbReference>
<feature type="domain" description="DhaL" evidence="9">
    <location>
        <begin position="2"/>
        <end position="201"/>
    </location>
</feature>
<accession>A0A926NFB1</accession>
<protein>
    <recommendedName>
        <fullName evidence="3">phosphoenolpyruvate--glycerone phosphotransferase</fullName>
        <ecNumber evidence="3">2.7.1.121</ecNumber>
    </recommendedName>
</protein>
<evidence type="ECO:0000259" key="9">
    <source>
        <dbReference type="PROSITE" id="PS51480"/>
    </source>
</evidence>
<dbReference type="EC" id="2.7.1.121" evidence="3"/>
<reference evidence="10" key="1">
    <citation type="submission" date="2020-09" db="EMBL/GenBank/DDBJ databases">
        <title>A novel bacterium of genus Bacillus, isolated from South China Sea.</title>
        <authorList>
            <person name="Huang H."/>
            <person name="Mo K."/>
            <person name="Hu Y."/>
        </authorList>
    </citation>
    <scope>NUCLEOTIDE SEQUENCE</scope>
    <source>
        <strain evidence="10">IB182487</strain>
    </source>
</reference>
<dbReference type="PROSITE" id="PS51480">
    <property type="entry name" value="DHAL"/>
    <property type="match status" value="1"/>
</dbReference>
<name>A0A926NFB1_9BACI</name>
<evidence type="ECO:0000256" key="4">
    <source>
        <dbReference type="ARBA" id="ARBA00022679"/>
    </source>
</evidence>
<evidence type="ECO:0000256" key="8">
    <source>
        <dbReference type="ARBA" id="ARBA00055771"/>
    </source>
</evidence>
<dbReference type="InterPro" id="IPR050861">
    <property type="entry name" value="Dihydroxyacetone_Kinase"/>
</dbReference>
<dbReference type="SMART" id="SM01120">
    <property type="entry name" value="Dak2"/>
    <property type="match status" value="1"/>
</dbReference>
<evidence type="ECO:0000256" key="6">
    <source>
        <dbReference type="ARBA" id="ARBA00022798"/>
    </source>
</evidence>
<dbReference type="AlphaFoldDB" id="A0A926NFB1"/>
<dbReference type="GO" id="GO:0047324">
    <property type="term" value="F:phosphoenolpyruvate-glycerone phosphotransferase activity"/>
    <property type="evidence" value="ECO:0007669"/>
    <property type="project" value="UniProtKB-EC"/>
</dbReference>
<evidence type="ECO:0000256" key="5">
    <source>
        <dbReference type="ARBA" id="ARBA00022777"/>
    </source>
</evidence>
<dbReference type="PANTHER" id="PTHR28629">
    <property type="entry name" value="TRIOKINASE/FMN CYCLASE"/>
    <property type="match status" value="1"/>
</dbReference>
<dbReference type="EMBL" id="JACXAI010000031">
    <property type="protein sequence ID" value="MBD1382424.1"/>
    <property type="molecule type" value="Genomic_DNA"/>
</dbReference>
<dbReference type="SUPFAM" id="SSF101473">
    <property type="entry name" value="DhaL-like"/>
    <property type="match status" value="1"/>
</dbReference>
<keyword evidence="4" id="KW-0808">Transferase</keyword>
<dbReference type="FunFam" id="1.25.40.340:FF:000002">
    <property type="entry name" value="Dihydroxyacetone kinase, L subunit"/>
    <property type="match status" value="1"/>
</dbReference>
<dbReference type="GO" id="GO:0004371">
    <property type="term" value="F:glycerone kinase activity"/>
    <property type="evidence" value="ECO:0007669"/>
    <property type="project" value="InterPro"/>
</dbReference>
<dbReference type="PANTHER" id="PTHR28629:SF4">
    <property type="entry name" value="TRIOKINASE_FMN CYCLASE"/>
    <property type="match status" value="1"/>
</dbReference>
<comment type="subunit">
    <text evidence="7">Homodimer. The dihydroxyacetone kinase complex is composed of a homodimer of DhaM, a homodimer of DhaK and the subunit DhaL.</text>
</comment>
<comment type="function">
    <text evidence="8">ADP-binding subunit of the dihydroxyacetone kinase, which is responsible for the phosphoenolpyruvate (PEP)-dependent phosphorylation of dihydroxyacetone. DhaL-ADP is converted to DhaL-ATP via a phosphoryl group transfer from DhaM and transmits it to dihydroxyacetone binds to DhaK.</text>
</comment>
<dbReference type="Gene3D" id="1.25.40.340">
    <property type="match status" value="1"/>
</dbReference>
<keyword evidence="5 10" id="KW-0418">Kinase</keyword>
<dbReference type="Proteomes" id="UP000626844">
    <property type="component" value="Unassembled WGS sequence"/>
</dbReference>
<keyword evidence="6" id="KW-0319">Glycerol metabolism</keyword>
<organism evidence="10 11">
    <name type="scientific">Metabacillus arenae</name>
    <dbReference type="NCBI Taxonomy" id="2771434"/>
    <lineage>
        <taxon>Bacteria</taxon>
        <taxon>Bacillati</taxon>
        <taxon>Bacillota</taxon>
        <taxon>Bacilli</taxon>
        <taxon>Bacillales</taxon>
        <taxon>Bacillaceae</taxon>
        <taxon>Metabacillus</taxon>
    </lineage>
</organism>
<keyword evidence="11" id="KW-1185">Reference proteome</keyword>
<comment type="pathway">
    <text evidence="2">Polyol metabolism; glycerol degradation.</text>
</comment>
<evidence type="ECO:0000256" key="1">
    <source>
        <dbReference type="ARBA" id="ARBA00001113"/>
    </source>
</evidence>
<dbReference type="GO" id="GO:0019563">
    <property type="term" value="P:glycerol catabolic process"/>
    <property type="evidence" value="ECO:0007669"/>
    <property type="project" value="TreeGrafter"/>
</dbReference>
<dbReference type="RefSeq" id="WP_191160611.1">
    <property type="nucleotide sequence ID" value="NZ_JACXAI010000031.1"/>
</dbReference>
<dbReference type="GO" id="GO:0005829">
    <property type="term" value="C:cytosol"/>
    <property type="evidence" value="ECO:0007669"/>
    <property type="project" value="TreeGrafter"/>
</dbReference>
<gene>
    <name evidence="10" type="ORF">IC621_19590</name>
</gene>
<evidence type="ECO:0000256" key="7">
    <source>
        <dbReference type="ARBA" id="ARBA00046577"/>
    </source>
</evidence>
<comment type="caution">
    <text evidence="10">The sequence shown here is derived from an EMBL/GenBank/DDBJ whole genome shotgun (WGS) entry which is preliminary data.</text>
</comment>